<dbReference type="Proteomes" id="UP000596742">
    <property type="component" value="Unassembled WGS sequence"/>
</dbReference>
<dbReference type="OrthoDB" id="10403102at2759"/>
<feature type="transmembrane region" description="Helical" evidence="2">
    <location>
        <begin position="6"/>
        <end position="24"/>
    </location>
</feature>
<dbReference type="GO" id="GO:0002020">
    <property type="term" value="F:protease binding"/>
    <property type="evidence" value="ECO:0007669"/>
    <property type="project" value="InterPro"/>
</dbReference>
<dbReference type="Pfam" id="PF00619">
    <property type="entry name" value="CARD"/>
    <property type="match status" value="2"/>
</dbReference>
<dbReference type="PROSITE" id="PS50209">
    <property type="entry name" value="CARD"/>
    <property type="match status" value="3"/>
</dbReference>
<feature type="compositionally biased region" description="Basic and acidic residues" evidence="1">
    <location>
        <begin position="337"/>
        <end position="347"/>
    </location>
</feature>
<dbReference type="EMBL" id="UYJE01008904">
    <property type="protein sequence ID" value="VDI68418.1"/>
    <property type="molecule type" value="Genomic_DNA"/>
</dbReference>
<keyword evidence="2" id="KW-0812">Transmembrane</keyword>
<keyword evidence="5" id="KW-1185">Reference proteome</keyword>
<protein>
    <recommendedName>
        <fullName evidence="3">CARD domain-containing protein</fullName>
    </recommendedName>
</protein>
<feature type="compositionally biased region" description="Polar residues" evidence="1">
    <location>
        <begin position="325"/>
        <end position="336"/>
    </location>
</feature>
<dbReference type="PANTHER" id="PTHR15034">
    <property type="entry name" value="DEATH DOMAIN-CONTAINING PROTEIN CRADD"/>
    <property type="match status" value="1"/>
</dbReference>
<keyword evidence="2" id="KW-0472">Membrane</keyword>
<keyword evidence="2" id="KW-1133">Transmembrane helix</keyword>
<dbReference type="InterPro" id="IPR049050">
    <property type="entry name" value="nSTAND3"/>
</dbReference>
<dbReference type="SUPFAM" id="SSF47986">
    <property type="entry name" value="DEATH domain"/>
    <property type="match status" value="3"/>
</dbReference>
<dbReference type="CDD" id="cd01671">
    <property type="entry name" value="CARD"/>
    <property type="match status" value="3"/>
</dbReference>
<feature type="domain" description="CARD" evidence="3">
    <location>
        <begin position="635"/>
        <end position="684"/>
    </location>
</feature>
<name>A0A8B6GSJ5_MYTGA</name>
<evidence type="ECO:0000256" key="2">
    <source>
        <dbReference type="SAM" id="Phobius"/>
    </source>
</evidence>
<reference evidence="4" key="1">
    <citation type="submission" date="2018-11" db="EMBL/GenBank/DDBJ databases">
        <authorList>
            <person name="Alioto T."/>
            <person name="Alioto T."/>
        </authorList>
    </citation>
    <scope>NUCLEOTIDE SEQUENCE</scope>
</reference>
<dbReference type="AlphaFoldDB" id="A0A8B6GSJ5"/>
<evidence type="ECO:0000256" key="1">
    <source>
        <dbReference type="SAM" id="MobiDB-lite"/>
    </source>
</evidence>
<proteinExistence type="predicted"/>
<dbReference type="PANTHER" id="PTHR15034:SF5">
    <property type="entry name" value="DEATH DOMAIN-CONTAINING PROTEIN CRADD"/>
    <property type="match status" value="1"/>
</dbReference>
<dbReference type="SUPFAM" id="SSF52540">
    <property type="entry name" value="P-loop containing nucleoside triphosphate hydrolases"/>
    <property type="match status" value="1"/>
</dbReference>
<gene>
    <name evidence="4" type="ORF">MGAL_10B017279</name>
</gene>
<dbReference type="InterPro" id="IPR011029">
    <property type="entry name" value="DEATH-like_dom_sf"/>
</dbReference>
<dbReference type="Gene3D" id="1.10.533.10">
    <property type="entry name" value="Death Domain, Fas"/>
    <property type="match status" value="3"/>
</dbReference>
<evidence type="ECO:0000313" key="4">
    <source>
        <dbReference type="EMBL" id="VDI68418.1"/>
    </source>
</evidence>
<sequence length="1272" mass="145829">TALMTGVVILVSVVITIYFWYKRYKRNRYNRKRKKENMDMSQPKYTEPDVQFVQSVFKPDNIRRYQFRTTESCEDVAQSEDEADSMDSSQLRMTESCEDVAKLVNEVDSKDNSQLRMTESCKDVVQSVDEADSMENSQLRMTDSCEDVVKLVNEVDSKDNSQLRMTESCKDVVQSGDETDRIDGSQLRMAESCNAVDQSENKSDPIDNYQLRMPESCKDVVQSVDEVDNIDKSQLRMTKYCKDVAQSVDEAEYMEKSQLRMTESCKNVTQSVDEAGIKDKSQLRMTEFCENVVQSSDMADSIDRSQITITEFVKETFTSVDEAYNDQSQKSQTDVKPSSKTESEGRSSHIPSIEAQPILSEEDNLLQAAFNILYTVPRAIEDFVDRKYKGGFVQSIRDHKDQLKATLSSEEWELLSQIIAHHRLYHFYDKIIQDTILDKDVLDLLISKCILRIEDRAQIEHHPKPSDRNKCILDLLIQRPEDSYSVLLQVLKESPTCSKDLIECMEGQQFSHHEVHSQSKVKSCSTGNHSVRLQKNYYNLIQNLSDVRNVIDSLISKGVLEPDDHADIASSGVSAEMNRKLIAKIRSKQDYMLFLEALKEDPVSANAELASVLESTDVNQDELNQTVTGNHSVRLQKNYYNLIRNLSDVRNVIDSLISKGVLEPDDHADIAFSGVSAEMNRKLIAKIRSEQDYIVFLEALKEDPVSANAELASVLESTDVNQDELNQTANIQQLTNRPGFQTLVTLVYMVKAVQILNTEPESHDTGLAADLYRLQSWYKEIIKMSSMDLDKYQQFVQTVNEIFGRISGKSDPVVKETTLSTVMQKQVKKMLHSLKEKEENSELKEKLKKMETDLGEIIPKNIRELIKKQVEDWEKKDKMFVSTRASDYVMEQLQDNSCLTLTAPSGVGKSFIARHTALVLKRQGYNIIPVELPADIKTYYHPGKQTVFIVDDICGNFTANQQQRKTNIAKTYIGRSMTDIDDLSSKCDFFPLLCSLYHEKEDVDVKEYFKNPFDVYKRELDRLSEHGDEGNYKICSLALCVLFNNHLNEKWFQGKMTDEQRQIIKDTCEACEFNSIPKAKLKKALDTLDGTFVCKQNGIYRTIHDKLFDFLAHYFGQKMIECLIDHGDSDLVRERFIWQKSPDDKNSNIDFIIEIPDDYLEPYLERFIKDWSVGKVSAVFNNNNMKVLSFRQKLIQYLLQLDKSQQVTLASTKDTEIPKESCQSGNTPLGCTCYFGYTDMVQWLLHNDVDVDQCRDDGVTGLFMASQKDILR</sequence>
<evidence type="ECO:0000313" key="5">
    <source>
        <dbReference type="Proteomes" id="UP000596742"/>
    </source>
</evidence>
<dbReference type="InterPro" id="IPR037939">
    <property type="entry name" value="CRADD"/>
</dbReference>
<comment type="caution">
    <text evidence="4">The sequence shown here is derived from an EMBL/GenBank/DDBJ whole genome shotgun (WGS) entry which is preliminary data.</text>
</comment>
<dbReference type="GO" id="GO:0070513">
    <property type="term" value="F:death domain binding"/>
    <property type="evidence" value="ECO:0007669"/>
    <property type="project" value="InterPro"/>
</dbReference>
<feature type="domain" description="CARD" evidence="3">
    <location>
        <begin position="399"/>
        <end position="494"/>
    </location>
</feature>
<dbReference type="Pfam" id="PF20720">
    <property type="entry name" value="nSTAND3"/>
    <property type="match status" value="1"/>
</dbReference>
<dbReference type="SUPFAM" id="SSF48403">
    <property type="entry name" value="Ankyrin repeat"/>
    <property type="match status" value="1"/>
</dbReference>
<dbReference type="Gene3D" id="1.25.40.20">
    <property type="entry name" value="Ankyrin repeat-containing domain"/>
    <property type="match status" value="1"/>
</dbReference>
<dbReference type="GO" id="GO:0042981">
    <property type="term" value="P:regulation of apoptotic process"/>
    <property type="evidence" value="ECO:0007669"/>
    <property type="project" value="InterPro"/>
</dbReference>
<feature type="non-terminal residue" evidence="4">
    <location>
        <position position="1272"/>
    </location>
</feature>
<dbReference type="InterPro" id="IPR027417">
    <property type="entry name" value="P-loop_NTPase"/>
</dbReference>
<feature type="domain" description="CARD" evidence="3">
    <location>
        <begin position="533"/>
        <end position="588"/>
    </location>
</feature>
<feature type="region of interest" description="Disordered" evidence="1">
    <location>
        <begin position="323"/>
        <end position="354"/>
    </location>
</feature>
<accession>A0A8B6GSJ5</accession>
<dbReference type="InterPro" id="IPR036770">
    <property type="entry name" value="Ankyrin_rpt-contain_sf"/>
</dbReference>
<evidence type="ECO:0000259" key="3">
    <source>
        <dbReference type="PROSITE" id="PS50209"/>
    </source>
</evidence>
<organism evidence="4 5">
    <name type="scientific">Mytilus galloprovincialis</name>
    <name type="common">Mediterranean mussel</name>
    <dbReference type="NCBI Taxonomy" id="29158"/>
    <lineage>
        <taxon>Eukaryota</taxon>
        <taxon>Metazoa</taxon>
        <taxon>Spiralia</taxon>
        <taxon>Lophotrochozoa</taxon>
        <taxon>Mollusca</taxon>
        <taxon>Bivalvia</taxon>
        <taxon>Autobranchia</taxon>
        <taxon>Pteriomorphia</taxon>
        <taxon>Mytilida</taxon>
        <taxon>Mytiloidea</taxon>
        <taxon>Mytilidae</taxon>
        <taxon>Mytilinae</taxon>
        <taxon>Mytilus</taxon>
    </lineage>
</organism>
<dbReference type="InterPro" id="IPR001315">
    <property type="entry name" value="CARD"/>
</dbReference>